<gene>
    <name evidence="4" type="ORF">BXY45_1275</name>
</gene>
<dbReference type="GO" id="GO:0004252">
    <property type="term" value="F:serine-type endopeptidase activity"/>
    <property type="evidence" value="ECO:0007669"/>
    <property type="project" value="UniProtKB-UniRule"/>
</dbReference>
<dbReference type="RefSeq" id="WP_109775862.1">
    <property type="nucleotide sequence ID" value="NZ_QGDQ01000027.1"/>
</dbReference>
<dbReference type="Proteomes" id="UP000245469">
    <property type="component" value="Unassembled WGS sequence"/>
</dbReference>
<feature type="transmembrane region" description="Helical" evidence="3">
    <location>
        <begin position="31"/>
        <end position="54"/>
    </location>
</feature>
<keyword evidence="3" id="KW-1133">Transmembrane helix</keyword>
<keyword evidence="5" id="KW-1185">Reference proteome</keyword>
<sequence>MAPATPARTGRHCAVPAASRRPAAARRPARAAATALAVGVLLCVLAALAAVVVVPRLTGATSLVVLTGSMAPGMPAGSVAVVRPVEAGALHIGDVVTYEVAGGGSLITHRVVAIGHDASGAVELTTRGDANDDDDQPVPASAVRGRLWYSVPWVGWVSNLLSGSAGGVPQRGLALLLAGAGLLVYAVCQVAGVARERRRARLASAATEPIPGWTGRTASRELAVVTLHVAGGLDADALEHVLEEHAGTVIASTDSTVSVAVTAAPAVVHEAVSQLRALAPVDVQRSGPLAAPLGPGSP</sequence>
<dbReference type="PANTHER" id="PTHR10806:SF6">
    <property type="entry name" value="SIGNAL PEPTIDASE COMPLEX CATALYTIC SUBUNIT SEC11"/>
    <property type="match status" value="1"/>
</dbReference>
<dbReference type="PANTHER" id="PTHR10806">
    <property type="entry name" value="SIGNAL PEPTIDASE COMPLEX CATALYTIC SUBUNIT SEC11"/>
    <property type="match status" value="1"/>
</dbReference>
<proteinExistence type="predicted"/>
<protein>
    <recommendedName>
        <fullName evidence="1">Signal peptidase I</fullName>
        <ecNumber evidence="1">3.4.21.89</ecNumber>
    </recommendedName>
</protein>
<evidence type="ECO:0000256" key="2">
    <source>
        <dbReference type="SAM" id="MobiDB-lite"/>
    </source>
</evidence>
<dbReference type="EMBL" id="QGDQ01000027">
    <property type="protein sequence ID" value="PWJ49014.1"/>
    <property type="molecule type" value="Genomic_DNA"/>
</dbReference>
<evidence type="ECO:0000313" key="5">
    <source>
        <dbReference type="Proteomes" id="UP000245469"/>
    </source>
</evidence>
<dbReference type="InterPro" id="IPR001733">
    <property type="entry name" value="Peptidase_S26B"/>
</dbReference>
<organism evidence="4 5">
    <name type="scientific">Quadrisphaera granulorum</name>
    <dbReference type="NCBI Taxonomy" id="317664"/>
    <lineage>
        <taxon>Bacteria</taxon>
        <taxon>Bacillati</taxon>
        <taxon>Actinomycetota</taxon>
        <taxon>Actinomycetes</taxon>
        <taxon>Kineosporiales</taxon>
        <taxon>Kineosporiaceae</taxon>
        <taxon>Quadrisphaera</taxon>
    </lineage>
</organism>
<dbReference type="EC" id="3.4.21.89" evidence="1"/>
<dbReference type="InterPro" id="IPR019533">
    <property type="entry name" value="Peptidase_S26"/>
</dbReference>
<reference evidence="4 5" key="1">
    <citation type="submission" date="2018-03" db="EMBL/GenBank/DDBJ databases">
        <title>Genomic Encyclopedia of Archaeal and Bacterial Type Strains, Phase II (KMG-II): from individual species to whole genera.</title>
        <authorList>
            <person name="Goeker M."/>
        </authorList>
    </citation>
    <scope>NUCLEOTIDE SEQUENCE [LARGE SCALE GENOMIC DNA]</scope>
    <source>
        <strain evidence="4 5">DSM 44889</strain>
    </source>
</reference>
<dbReference type="GO" id="GO:0016020">
    <property type="term" value="C:membrane"/>
    <property type="evidence" value="ECO:0007669"/>
    <property type="project" value="UniProtKB-UniRule"/>
</dbReference>
<name>A0A315ZWP2_9ACTN</name>
<dbReference type="NCBIfam" id="TIGR02228">
    <property type="entry name" value="sigpep_I_arch"/>
    <property type="match status" value="1"/>
</dbReference>
<comment type="caution">
    <text evidence="4">The sequence shown here is derived from an EMBL/GenBank/DDBJ whole genome shotgun (WGS) entry which is preliminary data.</text>
</comment>
<keyword evidence="3" id="KW-0812">Transmembrane</keyword>
<keyword evidence="3" id="KW-0472">Membrane</keyword>
<dbReference type="GO" id="GO:0009003">
    <property type="term" value="F:signal peptidase activity"/>
    <property type="evidence" value="ECO:0007669"/>
    <property type="project" value="UniProtKB-EC"/>
</dbReference>
<dbReference type="AlphaFoldDB" id="A0A315ZWP2"/>
<dbReference type="OrthoDB" id="4315104at2"/>
<dbReference type="CDD" id="cd06530">
    <property type="entry name" value="S26_SPase_I"/>
    <property type="match status" value="1"/>
</dbReference>
<accession>A0A315ZWP2</accession>
<dbReference type="GO" id="GO:0006465">
    <property type="term" value="P:signal peptide processing"/>
    <property type="evidence" value="ECO:0007669"/>
    <property type="project" value="UniProtKB-UniRule"/>
</dbReference>
<evidence type="ECO:0000256" key="3">
    <source>
        <dbReference type="SAM" id="Phobius"/>
    </source>
</evidence>
<evidence type="ECO:0000256" key="1">
    <source>
        <dbReference type="NCBIfam" id="TIGR02228"/>
    </source>
</evidence>
<feature type="region of interest" description="Disordered" evidence="2">
    <location>
        <begin position="1"/>
        <end position="21"/>
    </location>
</feature>
<feature type="transmembrane region" description="Helical" evidence="3">
    <location>
        <begin position="173"/>
        <end position="194"/>
    </location>
</feature>
<evidence type="ECO:0000313" key="4">
    <source>
        <dbReference type="EMBL" id="PWJ49014.1"/>
    </source>
</evidence>